<dbReference type="FunFam" id="1.10.510.10:FF:000092">
    <property type="entry name" value="Ribosomal protein S6 kinase"/>
    <property type="match status" value="1"/>
</dbReference>
<protein>
    <recommendedName>
        <fullName evidence="10">Ribosomal protein S6 kinase</fullName>
        <ecNumber evidence="10">2.7.11.1</ecNumber>
    </recommendedName>
</protein>
<evidence type="ECO:0000256" key="13">
    <source>
        <dbReference type="PROSITE-ProRule" id="PRU10141"/>
    </source>
</evidence>
<keyword evidence="5 10" id="KW-0547">Nucleotide-binding</keyword>
<name>Q17ND6_AEDAE</name>
<dbReference type="Gene3D" id="1.10.510.10">
    <property type="entry name" value="Transferase(Phosphotransferase) domain 1"/>
    <property type="match status" value="1"/>
</dbReference>
<feature type="region of interest" description="Disordered" evidence="14">
    <location>
        <begin position="401"/>
        <end position="448"/>
    </location>
</feature>
<evidence type="ECO:0000256" key="3">
    <source>
        <dbReference type="ARBA" id="ARBA00022553"/>
    </source>
</evidence>
<accession>Q17ND6</accession>
<evidence type="ECO:0000256" key="14">
    <source>
        <dbReference type="SAM" id="MobiDB-lite"/>
    </source>
</evidence>
<dbReference type="InterPro" id="IPR000719">
    <property type="entry name" value="Prot_kinase_dom"/>
</dbReference>
<dbReference type="PIRSF" id="PIRSF000605">
    <property type="entry name" value="Ribsml_S6_kin_1"/>
    <property type="match status" value="1"/>
</dbReference>
<keyword evidence="2 10" id="KW-0723">Serine/threonine-protein kinase</keyword>
<evidence type="ECO:0000256" key="2">
    <source>
        <dbReference type="ARBA" id="ARBA00022527"/>
    </source>
</evidence>
<keyword evidence="6 10" id="KW-0418">Kinase</keyword>
<dbReference type="SUPFAM" id="SSF56112">
    <property type="entry name" value="Protein kinase-like (PK-like)"/>
    <property type="match status" value="1"/>
</dbReference>
<dbReference type="Proteomes" id="UP000682892">
    <property type="component" value="Unassembled WGS sequence"/>
</dbReference>
<reference evidence="17" key="3">
    <citation type="submission" date="2012-09" db="EMBL/GenBank/DDBJ databases">
        <authorList>
            <consortium name="VectorBase"/>
        </authorList>
    </citation>
    <scope>NUCLEOTIDE SEQUENCE</scope>
    <source>
        <strain evidence="17">Liverpool</strain>
    </source>
</reference>
<evidence type="ECO:0000256" key="6">
    <source>
        <dbReference type="ARBA" id="ARBA00022777"/>
    </source>
</evidence>
<dbReference type="PANTHER" id="PTHR24351">
    <property type="entry name" value="RIBOSOMAL PROTEIN S6 KINASE"/>
    <property type="match status" value="1"/>
</dbReference>
<dbReference type="OMA" id="TQNIDIM"/>
<evidence type="ECO:0000256" key="8">
    <source>
        <dbReference type="ARBA" id="ARBA00047899"/>
    </source>
</evidence>
<evidence type="ECO:0000256" key="10">
    <source>
        <dbReference type="PIRNR" id="PIRNR000605"/>
    </source>
</evidence>
<evidence type="ECO:0000259" key="16">
    <source>
        <dbReference type="PROSITE" id="PS51285"/>
    </source>
</evidence>
<dbReference type="FunFam" id="3.30.200.20:FF:000587">
    <property type="entry name" value="Non-specific serine/threonine protein kinase"/>
    <property type="match status" value="1"/>
</dbReference>
<dbReference type="PhylomeDB" id="Q17ND6"/>
<sequence>MAGVFDLELHEEDNIRDSDDDVIEVDEVDLEPELHINSNLDAEGSETIPLSEEIVNPGRMKLGPQDFELKKVLGKGGYGKVFQVRKTTGADANSYFAMKVLKKASIVRNQKDTAHTRAERNILEAVRHPFIVELVYAFQTGGKLYLILEYLSGGELFMHLEREGIFLEDTTCFYLCEIILALEHLHNLGIIYRDLKPENVLLDAQGHVKLTDFGLCKEHIQEGIVTHTFCGTIEYMAPEILTRSGHGKAVDWWSLGALMFDMLTGMPPFTADNRKNTIDAILKGKLNIPAYLAADSRDLIRRLMKRQVSQRLGSGPTDGQAVRSHSFFKNVNWDDVLARRLDPPIKPVLRSEDDVSQFDTKFTKQIPVDSPDDSTLSESANLIFQGFTYVAPSVLEEMQQPRVVTARSPRRTPRPHHGSHHHHHHHMGSHSSHHHHGGHGHHRMGGAIGNGVITLEDEQMLSMPRSQAMPSSHQPQPMPHHMVFQQQQHQQQQQQSQPQQQPPQQQSAARSTQFVAGPNARHTPAHLQPFAPRPSPQDEMMEVYPELPIS</sequence>
<feature type="active site" description="Proton acceptor" evidence="11">
    <location>
        <position position="194"/>
    </location>
</feature>
<feature type="domain" description="Protein kinase" evidence="15">
    <location>
        <begin position="67"/>
        <end position="328"/>
    </location>
</feature>
<dbReference type="GO" id="GO:0004674">
    <property type="term" value="F:protein serine/threonine kinase activity"/>
    <property type="evidence" value="ECO:0007669"/>
    <property type="project" value="UniProtKB-KW"/>
</dbReference>
<evidence type="ECO:0000256" key="9">
    <source>
        <dbReference type="ARBA" id="ARBA00048679"/>
    </source>
</evidence>
<dbReference type="InterPro" id="IPR011009">
    <property type="entry name" value="Kinase-like_dom_sf"/>
</dbReference>
<comment type="catalytic activity">
    <reaction evidence="8 10">
        <text>L-threonyl-[protein] + ATP = O-phospho-L-threonyl-[protein] + ADP + H(+)</text>
        <dbReference type="Rhea" id="RHEA:46608"/>
        <dbReference type="Rhea" id="RHEA-COMP:11060"/>
        <dbReference type="Rhea" id="RHEA-COMP:11605"/>
        <dbReference type="ChEBI" id="CHEBI:15378"/>
        <dbReference type="ChEBI" id="CHEBI:30013"/>
        <dbReference type="ChEBI" id="CHEBI:30616"/>
        <dbReference type="ChEBI" id="CHEBI:61977"/>
        <dbReference type="ChEBI" id="CHEBI:456216"/>
        <dbReference type="EC" id="2.7.11.1"/>
    </reaction>
</comment>
<feature type="compositionally biased region" description="Low complexity" evidence="14">
    <location>
        <begin position="466"/>
        <end position="507"/>
    </location>
</feature>
<feature type="domain" description="AGC-kinase C-terminal" evidence="16">
    <location>
        <begin position="329"/>
        <end position="399"/>
    </location>
</feature>
<dbReference type="HOGENOM" id="CLU_000288_63_5_1"/>
<evidence type="ECO:0000256" key="7">
    <source>
        <dbReference type="ARBA" id="ARBA00022840"/>
    </source>
</evidence>
<gene>
    <name evidence="17" type="ORF">AaeL_AAEL000728</name>
</gene>
<dbReference type="KEGG" id="aag:5566289"/>
<evidence type="ECO:0000256" key="1">
    <source>
        <dbReference type="ARBA" id="ARBA00009804"/>
    </source>
</evidence>
<dbReference type="GO" id="GO:0007165">
    <property type="term" value="P:signal transduction"/>
    <property type="evidence" value="ECO:0007669"/>
    <property type="project" value="InterPro"/>
</dbReference>
<dbReference type="EC" id="2.7.11.1" evidence="10"/>
<reference evidence="17" key="2">
    <citation type="journal article" date="2007" name="Science">
        <title>Genome sequence of Aedes aegypti, a major arbovirus vector.</title>
        <authorList>
            <person name="Nene V."/>
            <person name="Wortman J.R."/>
            <person name="Lawson D."/>
            <person name="Haas B."/>
            <person name="Kodira C."/>
            <person name="Tu Z.J."/>
            <person name="Loftus B."/>
            <person name="Xi Z."/>
            <person name="Megy K."/>
            <person name="Grabherr M."/>
            <person name="Ren Q."/>
            <person name="Zdobnov E.M."/>
            <person name="Lobo N.F."/>
            <person name="Campbell K.S."/>
            <person name="Brown S.E."/>
            <person name="Bonaldo M.F."/>
            <person name="Zhu J."/>
            <person name="Sinkins S.P."/>
            <person name="Hogenkamp D.G."/>
            <person name="Amedeo P."/>
            <person name="Arensburger P."/>
            <person name="Atkinson P.W."/>
            <person name="Bidwell S."/>
            <person name="Biedler J."/>
            <person name="Birney E."/>
            <person name="Bruggner R.V."/>
            <person name="Costas J."/>
            <person name="Coy M.R."/>
            <person name="Crabtree J."/>
            <person name="Crawford M."/>
            <person name="Debruyn B."/>
            <person name="Decaprio D."/>
            <person name="Eiglmeier K."/>
            <person name="Eisenstadt E."/>
            <person name="El-Dorry H."/>
            <person name="Gelbart W.M."/>
            <person name="Gomes S.L."/>
            <person name="Hammond M."/>
            <person name="Hannick L.I."/>
            <person name="Hogan J.R."/>
            <person name="Holmes M.H."/>
            <person name="Jaffe D."/>
            <person name="Johnston J.S."/>
            <person name="Kennedy R.C."/>
            <person name="Koo H."/>
            <person name="Kravitz S."/>
            <person name="Kriventseva E.V."/>
            <person name="Kulp D."/>
            <person name="Labutti K."/>
            <person name="Lee E."/>
            <person name="Li S."/>
            <person name="Lovin D.D."/>
            <person name="Mao C."/>
            <person name="Mauceli E."/>
            <person name="Menck C.F."/>
            <person name="Miller J.R."/>
            <person name="Montgomery P."/>
            <person name="Mori A."/>
            <person name="Nascimento A.L."/>
            <person name="Naveira H.F."/>
            <person name="Nusbaum C."/>
            <person name="O'leary S."/>
            <person name="Orvis J."/>
            <person name="Pertea M."/>
            <person name="Quesneville H."/>
            <person name="Reidenbach K.R."/>
            <person name="Rogers Y.H."/>
            <person name="Roth C.W."/>
            <person name="Schneider J.R."/>
            <person name="Schatz M."/>
            <person name="Shumway M."/>
            <person name="Stanke M."/>
            <person name="Stinson E.O."/>
            <person name="Tubio J.M."/>
            <person name="Vanzee J.P."/>
            <person name="Verjovski-Almeida S."/>
            <person name="Werner D."/>
            <person name="White O."/>
            <person name="Wyder S."/>
            <person name="Zeng Q."/>
            <person name="Zhao Q."/>
            <person name="Zhao Y."/>
            <person name="Hill C.A."/>
            <person name="Raikhel A.S."/>
            <person name="Soares M.B."/>
            <person name="Knudson D.L."/>
            <person name="Lee N.H."/>
            <person name="Galagan J."/>
            <person name="Salzberg S.L."/>
            <person name="Paulsen I.T."/>
            <person name="Dimopoulos G."/>
            <person name="Collins F.H."/>
            <person name="Birren B."/>
            <person name="Fraser-Liggett C.M."/>
            <person name="Severson D.W."/>
        </authorList>
    </citation>
    <scope>NUCLEOTIDE SEQUENCE [LARGE SCALE GENOMIC DNA]</scope>
    <source>
        <strain evidence="17">Liverpool</strain>
    </source>
</reference>
<organism evidence="17 18">
    <name type="scientific">Aedes aegypti</name>
    <name type="common">Yellowfever mosquito</name>
    <name type="synonym">Culex aegypti</name>
    <dbReference type="NCBI Taxonomy" id="7159"/>
    <lineage>
        <taxon>Eukaryota</taxon>
        <taxon>Metazoa</taxon>
        <taxon>Ecdysozoa</taxon>
        <taxon>Arthropoda</taxon>
        <taxon>Hexapoda</taxon>
        <taxon>Insecta</taxon>
        <taxon>Pterygota</taxon>
        <taxon>Neoptera</taxon>
        <taxon>Endopterygota</taxon>
        <taxon>Diptera</taxon>
        <taxon>Nematocera</taxon>
        <taxon>Culicoidea</taxon>
        <taxon>Culicidae</taxon>
        <taxon>Culicinae</taxon>
        <taxon>Aedini</taxon>
        <taxon>Aedes</taxon>
        <taxon>Stegomyia</taxon>
    </lineage>
</organism>
<dbReference type="GO" id="GO:0005524">
    <property type="term" value="F:ATP binding"/>
    <property type="evidence" value="ECO:0007669"/>
    <property type="project" value="UniProtKB-UniRule"/>
</dbReference>
<evidence type="ECO:0000256" key="5">
    <source>
        <dbReference type="ARBA" id="ARBA00022741"/>
    </source>
</evidence>
<dbReference type="PROSITE" id="PS51285">
    <property type="entry name" value="AGC_KINASE_CTER"/>
    <property type="match status" value="1"/>
</dbReference>
<evidence type="ECO:0000259" key="15">
    <source>
        <dbReference type="PROSITE" id="PS50011"/>
    </source>
</evidence>
<dbReference type="Gene3D" id="3.30.200.20">
    <property type="entry name" value="Phosphorylase Kinase, domain 1"/>
    <property type="match status" value="1"/>
</dbReference>
<dbReference type="PaxDb" id="7159-AAEL018120-PA"/>
<dbReference type="SMART" id="SM00133">
    <property type="entry name" value="S_TK_X"/>
    <property type="match status" value="1"/>
</dbReference>
<feature type="binding site" evidence="12">
    <location>
        <begin position="73"/>
        <end position="81"/>
    </location>
    <ligand>
        <name>ATP</name>
        <dbReference type="ChEBI" id="CHEBI:30616"/>
    </ligand>
</feature>
<reference evidence="17" key="1">
    <citation type="submission" date="2005-10" db="EMBL/GenBank/DDBJ databases">
        <authorList>
            <person name="Loftus B.J."/>
            <person name="Nene V.M."/>
            <person name="Hannick L.I."/>
            <person name="Bidwell S."/>
            <person name="Haas B."/>
            <person name="Amedeo P."/>
            <person name="Orvis J."/>
            <person name="Wortman J.R."/>
            <person name="White O.R."/>
            <person name="Salzberg S."/>
            <person name="Shumway M."/>
            <person name="Koo H."/>
            <person name="Zhao Y."/>
            <person name="Holmes M."/>
            <person name="Miller J."/>
            <person name="Schatz M."/>
            <person name="Pop M."/>
            <person name="Pai G."/>
            <person name="Utterback T."/>
            <person name="Rogers Y.-H."/>
            <person name="Kravitz S."/>
            <person name="Fraser C.M."/>
        </authorList>
    </citation>
    <scope>NUCLEOTIDE SEQUENCE</scope>
    <source>
        <strain evidence="17">Liverpool</strain>
    </source>
</reference>
<dbReference type="VEuPathDB" id="VectorBase:AAEL018120"/>
<dbReference type="InterPro" id="IPR017892">
    <property type="entry name" value="Pkinase_C"/>
</dbReference>
<dbReference type="Pfam" id="PF00069">
    <property type="entry name" value="Pkinase"/>
    <property type="match status" value="1"/>
</dbReference>
<evidence type="ECO:0000313" key="18">
    <source>
        <dbReference type="Proteomes" id="UP000682892"/>
    </source>
</evidence>
<evidence type="ECO:0000256" key="11">
    <source>
        <dbReference type="PIRSR" id="PIRSR000605-50"/>
    </source>
</evidence>
<dbReference type="AlphaFoldDB" id="Q17ND6"/>
<evidence type="ECO:0000256" key="12">
    <source>
        <dbReference type="PIRSR" id="PIRSR000605-51"/>
    </source>
</evidence>
<dbReference type="PROSITE" id="PS00108">
    <property type="entry name" value="PROTEIN_KINASE_ST"/>
    <property type="match status" value="1"/>
</dbReference>
<dbReference type="STRING" id="7159.Q17ND6"/>
<evidence type="ECO:0000256" key="4">
    <source>
        <dbReference type="ARBA" id="ARBA00022679"/>
    </source>
</evidence>
<dbReference type="GO" id="GO:0106310">
    <property type="term" value="F:protein serine kinase activity"/>
    <property type="evidence" value="ECO:0007669"/>
    <property type="project" value="RHEA"/>
</dbReference>
<dbReference type="EMBL" id="CH477200">
    <property type="protein sequence ID" value="EAT48199.1"/>
    <property type="molecule type" value="Genomic_DNA"/>
</dbReference>
<comment type="similarity">
    <text evidence="1 10">Belongs to the protein kinase superfamily. AGC Ser/Thr protein kinase family. S6 kinase subfamily.</text>
</comment>
<feature type="binding site" evidence="12 13">
    <location>
        <position position="99"/>
    </location>
    <ligand>
        <name>ATP</name>
        <dbReference type="ChEBI" id="CHEBI:30616"/>
    </ligand>
</feature>
<dbReference type="InterPro" id="IPR017441">
    <property type="entry name" value="Protein_kinase_ATP_BS"/>
</dbReference>
<dbReference type="PROSITE" id="PS50011">
    <property type="entry name" value="PROTEIN_KINASE_DOM"/>
    <property type="match status" value="1"/>
</dbReference>
<dbReference type="OrthoDB" id="63267at2759"/>
<dbReference type="InterPro" id="IPR016238">
    <property type="entry name" value="Ribosomal_S6_kinase"/>
</dbReference>
<dbReference type="SMART" id="SM00220">
    <property type="entry name" value="S_TKc"/>
    <property type="match status" value="1"/>
</dbReference>
<dbReference type="CDD" id="cd05584">
    <property type="entry name" value="STKc_p70S6K"/>
    <property type="match status" value="1"/>
</dbReference>
<dbReference type="Pfam" id="PF00433">
    <property type="entry name" value="Pkinase_C"/>
    <property type="match status" value="1"/>
</dbReference>
<comment type="catalytic activity">
    <reaction evidence="9 10">
        <text>L-seryl-[protein] + ATP = O-phospho-L-seryl-[protein] + ADP + H(+)</text>
        <dbReference type="Rhea" id="RHEA:17989"/>
        <dbReference type="Rhea" id="RHEA-COMP:9863"/>
        <dbReference type="Rhea" id="RHEA-COMP:11604"/>
        <dbReference type="ChEBI" id="CHEBI:15378"/>
        <dbReference type="ChEBI" id="CHEBI:29999"/>
        <dbReference type="ChEBI" id="CHEBI:30616"/>
        <dbReference type="ChEBI" id="CHEBI:83421"/>
        <dbReference type="ChEBI" id="CHEBI:456216"/>
        <dbReference type="EC" id="2.7.11.1"/>
    </reaction>
</comment>
<dbReference type="InterPro" id="IPR000961">
    <property type="entry name" value="AGC-kinase_C"/>
</dbReference>
<proteinExistence type="inferred from homology"/>
<keyword evidence="3" id="KW-0597">Phosphoprotein</keyword>
<keyword evidence="7 10" id="KW-0067">ATP-binding</keyword>
<feature type="compositionally biased region" description="Basic residues" evidence="14">
    <location>
        <begin position="408"/>
        <end position="444"/>
    </location>
</feature>
<feature type="region of interest" description="Disordered" evidence="14">
    <location>
        <begin position="463"/>
        <end position="550"/>
    </location>
</feature>
<keyword evidence="4 10" id="KW-0808">Transferase</keyword>
<dbReference type="PROSITE" id="PS00107">
    <property type="entry name" value="PROTEIN_KINASE_ATP"/>
    <property type="match status" value="1"/>
</dbReference>
<evidence type="ECO:0000313" key="17">
    <source>
        <dbReference type="EMBL" id="EAT48199.1"/>
    </source>
</evidence>
<dbReference type="eggNOG" id="KOG0598">
    <property type="taxonomic scope" value="Eukaryota"/>
</dbReference>
<dbReference type="InterPro" id="IPR008271">
    <property type="entry name" value="Ser/Thr_kinase_AS"/>
</dbReference>